<dbReference type="PANTHER" id="PTHR33337">
    <property type="entry name" value="GFA DOMAIN-CONTAINING PROTEIN"/>
    <property type="match status" value="1"/>
</dbReference>
<keyword evidence="3" id="KW-0862">Zinc</keyword>
<gene>
    <name evidence="6" type="ORF">SJAG_05256</name>
</gene>
<dbReference type="EMBL" id="KE651166">
    <property type="protein sequence ID" value="EEB07064.1"/>
    <property type="molecule type" value="Genomic_DNA"/>
</dbReference>
<dbReference type="PROSITE" id="PS51891">
    <property type="entry name" value="CENP_V_GFA"/>
    <property type="match status" value="1"/>
</dbReference>
<dbReference type="eggNOG" id="ENOG502S4B4">
    <property type="taxonomic scope" value="Eukaryota"/>
</dbReference>
<dbReference type="Proteomes" id="UP000001744">
    <property type="component" value="Unassembled WGS sequence"/>
</dbReference>
<name>B6K1N3_SCHJY</name>
<organism evidence="6 7">
    <name type="scientific">Schizosaccharomyces japonicus (strain yFS275 / FY16936)</name>
    <name type="common">Fission yeast</name>
    <dbReference type="NCBI Taxonomy" id="402676"/>
    <lineage>
        <taxon>Eukaryota</taxon>
        <taxon>Fungi</taxon>
        <taxon>Dikarya</taxon>
        <taxon>Ascomycota</taxon>
        <taxon>Taphrinomycotina</taxon>
        <taxon>Schizosaccharomycetes</taxon>
        <taxon>Schizosaccharomycetales</taxon>
        <taxon>Schizosaccharomycetaceae</taxon>
        <taxon>Schizosaccharomyces</taxon>
    </lineage>
</organism>
<evidence type="ECO:0000313" key="7">
    <source>
        <dbReference type="Proteomes" id="UP000001744"/>
    </source>
</evidence>
<dbReference type="HOGENOM" id="CLU_116419_0_0_1"/>
<dbReference type="GO" id="GO:0016846">
    <property type="term" value="F:carbon-sulfur lyase activity"/>
    <property type="evidence" value="ECO:0007669"/>
    <property type="project" value="InterPro"/>
</dbReference>
<reference evidence="6 7" key="1">
    <citation type="journal article" date="2011" name="Science">
        <title>Comparative functional genomics of the fission yeasts.</title>
        <authorList>
            <person name="Rhind N."/>
            <person name="Chen Z."/>
            <person name="Yassour M."/>
            <person name="Thompson D.A."/>
            <person name="Haas B.J."/>
            <person name="Habib N."/>
            <person name="Wapinski I."/>
            <person name="Roy S."/>
            <person name="Lin M.F."/>
            <person name="Heiman D.I."/>
            <person name="Young S.K."/>
            <person name="Furuya K."/>
            <person name="Guo Y."/>
            <person name="Pidoux A."/>
            <person name="Chen H.M."/>
            <person name="Robbertse B."/>
            <person name="Goldberg J.M."/>
            <person name="Aoki K."/>
            <person name="Bayne E.H."/>
            <person name="Berlin A.M."/>
            <person name="Desjardins C.A."/>
            <person name="Dobbs E."/>
            <person name="Dukaj L."/>
            <person name="Fan L."/>
            <person name="FitzGerald M.G."/>
            <person name="French C."/>
            <person name="Gujja S."/>
            <person name="Hansen K."/>
            <person name="Keifenheim D."/>
            <person name="Levin J.Z."/>
            <person name="Mosher R.A."/>
            <person name="Mueller C.A."/>
            <person name="Pfiffner J."/>
            <person name="Priest M."/>
            <person name="Russ C."/>
            <person name="Smialowska A."/>
            <person name="Swoboda P."/>
            <person name="Sykes S.M."/>
            <person name="Vaughn M."/>
            <person name="Vengrova S."/>
            <person name="Yoder R."/>
            <person name="Zeng Q."/>
            <person name="Allshire R."/>
            <person name="Baulcombe D."/>
            <person name="Birren B.W."/>
            <person name="Brown W."/>
            <person name="Ekwall K."/>
            <person name="Kellis M."/>
            <person name="Leatherwood J."/>
            <person name="Levin H."/>
            <person name="Margalit H."/>
            <person name="Martienssen R."/>
            <person name="Nieduszynski C.A."/>
            <person name="Spatafora J.W."/>
            <person name="Friedman N."/>
            <person name="Dalgaard J.Z."/>
            <person name="Baumann P."/>
            <person name="Niki H."/>
            <person name="Regev A."/>
            <person name="Nusbaum C."/>
        </authorList>
    </citation>
    <scope>NUCLEOTIDE SEQUENCE [LARGE SCALE GENOMIC DNA]</scope>
    <source>
        <strain evidence="7">yFS275 / FY16936</strain>
    </source>
</reference>
<comment type="similarity">
    <text evidence="1">Belongs to the Gfa family.</text>
</comment>
<keyword evidence="7" id="KW-1185">Reference proteome</keyword>
<dbReference type="Gene3D" id="2.170.150.70">
    <property type="match status" value="1"/>
</dbReference>
<dbReference type="OMA" id="PDEMVCI"/>
<dbReference type="STRING" id="402676.B6K1N3"/>
<evidence type="ECO:0000256" key="2">
    <source>
        <dbReference type="ARBA" id="ARBA00022723"/>
    </source>
</evidence>
<proteinExistence type="inferred from homology"/>
<keyword evidence="2" id="KW-0479">Metal-binding</keyword>
<dbReference type="PANTHER" id="PTHR33337:SF44">
    <property type="entry name" value="DUF636 DOMAIN PROTEIN (AFU_ORTHOLOGUE AFUA_1G09754)"/>
    <property type="match status" value="1"/>
</dbReference>
<keyword evidence="4" id="KW-0456">Lyase</keyword>
<accession>B6K1N3</accession>
<dbReference type="InterPro" id="IPR011057">
    <property type="entry name" value="Mss4-like_sf"/>
</dbReference>
<dbReference type="InterPro" id="IPR006913">
    <property type="entry name" value="CENP-V/GFA"/>
</dbReference>
<dbReference type="JaponicusDB" id="SJAG_05256"/>
<evidence type="ECO:0000259" key="5">
    <source>
        <dbReference type="PROSITE" id="PS51891"/>
    </source>
</evidence>
<evidence type="ECO:0000256" key="3">
    <source>
        <dbReference type="ARBA" id="ARBA00022833"/>
    </source>
</evidence>
<evidence type="ECO:0000256" key="4">
    <source>
        <dbReference type="ARBA" id="ARBA00023239"/>
    </source>
</evidence>
<feature type="domain" description="CENP-V/GFA" evidence="5">
    <location>
        <begin position="3"/>
        <end position="143"/>
    </location>
</feature>
<dbReference type="GO" id="GO:0046872">
    <property type="term" value="F:metal ion binding"/>
    <property type="evidence" value="ECO:0007669"/>
    <property type="project" value="UniProtKB-KW"/>
</dbReference>
<dbReference type="Pfam" id="PF04828">
    <property type="entry name" value="GFA"/>
    <property type="match status" value="1"/>
</dbReference>
<dbReference type="AlphaFoldDB" id="B6K1N3"/>
<protein>
    <submittedName>
        <fullName evidence="6">Glutathione-dependent formaldehyde-activating enzyme</fullName>
    </submittedName>
</protein>
<evidence type="ECO:0000313" key="6">
    <source>
        <dbReference type="EMBL" id="EEB07064.1"/>
    </source>
</evidence>
<dbReference type="OrthoDB" id="406544at2759"/>
<sequence length="161" mass="17938">MILNGSCHCKLVTYTVESQTAVPFMRCFCSICRKTGGSGGYGINLGANNDTLEVKGIEHTSVYHAIFKHGIGNKEVRSSAERRFCKHCGSALWLFSPEYPHLVHPYASSVDTELPVPPSHVNIMLDSAPAWAKKIEMNGPSYEEYPPMSLLQWHEEHESLT</sequence>
<dbReference type="GeneID" id="7052073"/>
<dbReference type="RefSeq" id="XP_002173357.1">
    <property type="nucleotide sequence ID" value="XM_002173321.2"/>
</dbReference>
<evidence type="ECO:0000256" key="1">
    <source>
        <dbReference type="ARBA" id="ARBA00005495"/>
    </source>
</evidence>
<dbReference type="SUPFAM" id="SSF51316">
    <property type="entry name" value="Mss4-like"/>
    <property type="match status" value="1"/>
</dbReference>
<dbReference type="VEuPathDB" id="FungiDB:SJAG_05256"/>